<evidence type="ECO:0000256" key="2">
    <source>
        <dbReference type="SAM" id="Phobius"/>
    </source>
</evidence>
<proteinExistence type="predicted"/>
<gene>
    <name evidence="3" type="ORF">FPL22_15490</name>
</gene>
<name>A0A556QLG0_9BACT</name>
<comment type="caution">
    <text evidence="3">The sequence shown here is derived from an EMBL/GenBank/DDBJ whole genome shotgun (WGS) entry which is preliminary data.</text>
</comment>
<keyword evidence="2" id="KW-1133">Transmembrane helix</keyword>
<feature type="transmembrane region" description="Helical" evidence="2">
    <location>
        <begin position="6"/>
        <end position="30"/>
    </location>
</feature>
<dbReference type="EMBL" id="VMBG01000002">
    <property type="protein sequence ID" value="TSJ77489.1"/>
    <property type="molecule type" value="Genomic_DNA"/>
</dbReference>
<keyword evidence="2" id="KW-0472">Membrane</keyword>
<evidence type="ECO:0000313" key="3">
    <source>
        <dbReference type="EMBL" id="TSJ77489.1"/>
    </source>
</evidence>
<dbReference type="AlphaFoldDB" id="A0A556QLG0"/>
<feature type="compositionally biased region" description="Basic and acidic residues" evidence="1">
    <location>
        <begin position="117"/>
        <end position="139"/>
    </location>
</feature>
<accession>A0A556QLG0</accession>
<keyword evidence="4" id="KW-1185">Reference proteome</keyword>
<evidence type="ECO:0000313" key="4">
    <source>
        <dbReference type="Proteomes" id="UP000315648"/>
    </source>
</evidence>
<evidence type="ECO:0008006" key="5">
    <source>
        <dbReference type="Google" id="ProtNLM"/>
    </source>
</evidence>
<dbReference type="RefSeq" id="WP_144353910.1">
    <property type="nucleotide sequence ID" value="NZ_CBCRVV010000008.1"/>
</dbReference>
<feature type="region of interest" description="Disordered" evidence="1">
    <location>
        <begin position="117"/>
        <end position="159"/>
    </location>
</feature>
<keyword evidence="2" id="KW-0812">Transmembrane</keyword>
<dbReference type="Proteomes" id="UP000315648">
    <property type="component" value="Unassembled WGS sequence"/>
</dbReference>
<protein>
    <recommendedName>
        <fullName evidence="5">Periplasmic heavy metal sensor</fullName>
    </recommendedName>
</protein>
<organism evidence="3 4">
    <name type="scientific">Rariglobus hedericola</name>
    <dbReference type="NCBI Taxonomy" id="2597822"/>
    <lineage>
        <taxon>Bacteria</taxon>
        <taxon>Pseudomonadati</taxon>
        <taxon>Verrucomicrobiota</taxon>
        <taxon>Opitutia</taxon>
        <taxon>Opitutales</taxon>
        <taxon>Opitutaceae</taxon>
        <taxon>Rariglobus</taxon>
    </lineage>
</organism>
<dbReference type="OrthoDB" id="196940at2"/>
<reference evidence="3 4" key="1">
    <citation type="submission" date="2019-07" db="EMBL/GenBank/DDBJ databases">
        <title>Description of 53C-WASEF.</title>
        <authorList>
            <person name="Pitt A."/>
            <person name="Hahn M.W."/>
        </authorList>
    </citation>
    <scope>NUCLEOTIDE SEQUENCE [LARGE SCALE GENOMIC DNA]</scope>
    <source>
        <strain evidence="3 4">53C-WASEF</strain>
    </source>
</reference>
<evidence type="ECO:0000256" key="1">
    <source>
        <dbReference type="SAM" id="MobiDB-lite"/>
    </source>
</evidence>
<sequence length="159" mass="17736">MASTAKIILAVGGIFIAGAVTGGFVSLRVADHLARQKRLVERIGPSEIGARLAEQLQLTPEQKDKIRPIITRTSEELRKVRRDSFSQTAELVSKMDADLAKLLTVEQQALLKEIRQREEERRKQWMNERTKRNNERNEPRPPGGPAEDGARPSGPPPAP</sequence>